<organism evidence="1 2">
    <name type="scientific">Friedmanniomyces simplex</name>
    <dbReference type="NCBI Taxonomy" id="329884"/>
    <lineage>
        <taxon>Eukaryota</taxon>
        <taxon>Fungi</taxon>
        <taxon>Dikarya</taxon>
        <taxon>Ascomycota</taxon>
        <taxon>Pezizomycotina</taxon>
        <taxon>Dothideomycetes</taxon>
        <taxon>Dothideomycetidae</taxon>
        <taxon>Mycosphaerellales</taxon>
        <taxon>Teratosphaeriaceae</taxon>
        <taxon>Friedmanniomyces</taxon>
    </lineage>
</organism>
<comment type="caution">
    <text evidence="1">The sequence shown here is derived from an EMBL/GenBank/DDBJ whole genome shotgun (WGS) entry which is preliminary data.</text>
</comment>
<accession>A0A4U0XLC0</accession>
<gene>
    <name evidence="1" type="ORF">B0A55_03074</name>
</gene>
<evidence type="ECO:0000313" key="1">
    <source>
        <dbReference type="EMBL" id="TKA76173.1"/>
    </source>
</evidence>
<reference evidence="1 2" key="1">
    <citation type="submission" date="2017-03" db="EMBL/GenBank/DDBJ databases">
        <title>Genomes of endolithic fungi from Antarctica.</title>
        <authorList>
            <person name="Coleine C."/>
            <person name="Masonjones S."/>
            <person name="Stajich J.E."/>
        </authorList>
    </citation>
    <scope>NUCLEOTIDE SEQUENCE [LARGE SCALE GENOMIC DNA]</scope>
    <source>
        <strain evidence="1 2">CCFEE 5184</strain>
    </source>
</reference>
<proteinExistence type="predicted"/>
<protein>
    <submittedName>
        <fullName evidence="1">Uncharacterized protein</fullName>
    </submittedName>
</protein>
<keyword evidence="2" id="KW-1185">Reference proteome</keyword>
<dbReference type="AlphaFoldDB" id="A0A4U0XLC0"/>
<dbReference type="OrthoDB" id="3626022at2759"/>
<name>A0A4U0XLC0_9PEZI</name>
<sequence>MNGHNGWCNCPDCPQTLQNGQVWGPNYVWMPKYPRNHWHHICDWCELWNTYAPNFQSEPLYLQNIQIMEGIHLFFRGYPFAPYKVAEYIYAVADALRVIDRRGRHSRRLKSLVRDLEDLADQVEGGLFVNARGRGWGQQQGLRWAPAGRMLMGRPGVAGGLKV</sequence>
<dbReference type="Proteomes" id="UP000309340">
    <property type="component" value="Unassembled WGS sequence"/>
</dbReference>
<dbReference type="EMBL" id="NAJQ01000171">
    <property type="protein sequence ID" value="TKA76173.1"/>
    <property type="molecule type" value="Genomic_DNA"/>
</dbReference>
<evidence type="ECO:0000313" key="2">
    <source>
        <dbReference type="Proteomes" id="UP000309340"/>
    </source>
</evidence>